<organism evidence="1 2">
    <name type="scientific">Melipona quadrifasciata</name>
    <dbReference type="NCBI Taxonomy" id="166423"/>
    <lineage>
        <taxon>Eukaryota</taxon>
        <taxon>Metazoa</taxon>
        <taxon>Ecdysozoa</taxon>
        <taxon>Arthropoda</taxon>
        <taxon>Hexapoda</taxon>
        <taxon>Insecta</taxon>
        <taxon>Pterygota</taxon>
        <taxon>Neoptera</taxon>
        <taxon>Endopterygota</taxon>
        <taxon>Hymenoptera</taxon>
        <taxon>Apocrita</taxon>
        <taxon>Aculeata</taxon>
        <taxon>Apoidea</taxon>
        <taxon>Anthophila</taxon>
        <taxon>Apidae</taxon>
        <taxon>Melipona</taxon>
    </lineage>
</organism>
<dbReference type="STRING" id="166423.A0A0N0BL09"/>
<reference evidence="1 2" key="1">
    <citation type="submission" date="2015-07" db="EMBL/GenBank/DDBJ databases">
        <title>The genome of Melipona quadrifasciata.</title>
        <authorList>
            <person name="Pan H."/>
            <person name="Kapheim K."/>
        </authorList>
    </citation>
    <scope>NUCLEOTIDE SEQUENCE [LARGE SCALE GENOMIC DNA]</scope>
    <source>
        <strain evidence="1">0111107301</strain>
        <tissue evidence="1">Whole body</tissue>
    </source>
</reference>
<evidence type="ECO:0000313" key="1">
    <source>
        <dbReference type="EMBL" id="KOX81298.1"/>
    </source>
</evidence>
<dbReference type="EMBL" id="KQ435689">
    <property type="protein sequence ID" value="KOX81298.1"/>
    <property type="molecule type" value="Genomic_DNA"/>
</dbReference>
<sequence>MKPFDSNKILNQVSVLYNILYKRNIILQENVILEADTIFLLMRKGFPISRNVRAQWMLEHLDTMISIQCSNSKTKEAAELEVASVLPKNKSGSWSPETSHQYLYKVTSTTSIIFLAHKYRMVFNLDLSPSLATVDIQHGEIVIDEVYMATKHFLESIIRPVSNSQLFSSIYIGKINVNFTTE</sequence>
<dbReference type="PANTHER" id="PTHR14918:SF3">
    <property type="entry name" value="KICSTOR COMPLEX PROTEIN SZT2"/>
    <property type="match status" value="1"/>
</dbReference>
<dbReference type="AlphaFoldDB" id="A0A0N0BL09"/>
<dbReference type="PANTHER" id="PTHR14918">
    <property type="entry name" value="KICSTOR COMPLEX PROTEIN SZT2"/>
    <property type="match status" value="1"/>
</dbReference>
<evidence type="ECO:0000313" key="2">
    <source>
        <dbReference type="Proteomes" id="UP000053105"/>
    </source>
</evidence>
<gene>
    <name evidence="1" type="ORF">WN51_00206</name>
</gene>
<proteinExistence type="predicted"/>
<dbReference type="GO" id="GO:0005777">
    <property type="term" value="C:peroxisome"/>
    <property type="evidence" value="ECO:0007669"/>
    <property type="project" value="InterPro"/>
</dbReference>
<keyword evidence="2" id="KW-1185">Reference proteome</keyword>
<accession>A0A0N0BL09</accession>
<dbReference type="InterPro" id="IPR033228">
    <property type="entry name" value="SZT2"/>
</dbReference>
<dbReference type="OrthoDB" id="43547at2759"/>
<protein>
    <submittedName>
        <fullName evidence="1">Protein SZT2</fullName>
    </submittedName>
</protein>
<dbReference type="Proteomes" id="UP000053105">
    <property type="component" value="Unassembled WGS sequence"/>
</dbReference>
<name>A0A0N0BL09_9HYME</name>